<dbReference type="PANTHER" id="PTHR44140">
    <property type="entry name" value="LD25575P"/>
    <property type="match status" value="1"/>
</dbReference>
<evidence type="ECO:0000256" key="4">
    <source>
        <dbReference type="SAM" id="Coils"/>
    </source>
</evidence>
<evidence type="ECO:0000259" key="6">
    <source>
        <dbReference type="PROSITE" id="PS50076"/>
    </source>
</evidence>
<dbReference type="GO" id="GO:0051087">
    <property type="term" value="F:protein-folding chaperone binding"/>
    <property type="evidence" value="ECO:0007669"/>
    <property type="project" value="TreeGrafter"/>
</dbReference>
<protein>
    <submittedName>
        <fullName evidence="7">Chaperone protein dnaj</fullName>
    </submittedName>
</protein>
<comment type="subcellular location">
    <subcellularLocation>
        <location evidence="1">Endoplasmic reticulum</location>
    </subcellularLocation>
</comment>
<keyword evidence="2" id="KW-0732">Signal</keyword>
<dbReference type="GeneID" id="36320738"/>
<dbReference type="SUPFAM" id="SSF46565">
    <property type="entry name" value="Chaperone J-domain"/>
    <property type="match status" value="1"/>
</dbReference>
<dbReference type="OrthoDB" id="10250354at2759"/>
<sequence>MFTKFVVMLALVRSDISNEMYIAIQNQKMGRIAEAKEFFDLNFYKYSKAEAFITRHIEFLLYIGDYEGILKKYGHLNLELVRKANEYNNAVITKDYRKLSNLVDISPYSAVVLKACIKSDLIDKKYNNVFNYINKAKRVFSDDDDFLQYEAQYYCVKGDFSTGIKKLESLGYTRLAGDLQEIVNKFNKIDIKHNSEQKFGDWKSLYHLINTLTFSDNFVPSIYTFILDNVLYNYVQLGVKLRQSGIASVAKNLYNKRNTEETRYFYIMSLITDNQFSKAKSELESKEFSNKTYFSKIQESIDQHEQYAKEQKERENRSRERQQQRHVPRTEKAGSDFLGYYKLLGVNKNMNIKAIKKAYVKIIAKNDRMKKNEKQKAEWEKKHAKYNKALQVLSDPKKKEMYDNGIDPDSPEAQQGRYQHHEQQFKGFEDFGPFAEFFSGFGGGNGGFRQGRRTQYFYFH</sequence>
<dbReference type="GO" id="GO:0051787">
    <property type="term" value="F:misfolded protein binding"/>
    <property type="evidence" value="ECO:0007669"/>
    <property type="project" value="TreeGrafter"/>
</dbReference>
<evidence type="ECO:0000256" key="1">
    <source>
        <dbReference type="ARBA" id="ARBA00004240"/>
    </source>
</evidence>
<evidence type="ECO:0000313" key="7">
    <source>
        <dbReference type="EMBL" id="KKO74706.1"/>
    </source>
</evidence>
<dbReference type="PROSITE" id="PS50076">
    <property type="entry name" value="DNAJ_2"/>
    <property type="match status" value="1"/>
</dbReference>
<dbReference type="Proteomes" id="UP000034350">
    <property type="component" value="Unassembled WGS sequence"/>
</dbReference>
<dbReference type="Pfam" id="PF00226">
    <property type="entry name" value="DnaJ"/>
    <property type="match status" value="1"/>
</dbReference>
<feature type="coiled-coil region" evidence="4">
    <location>
        <begin position="362"/>
        <end position="389"/>
    </location>
</feature>
<evidence type="ECO:0000313" key="8">
    <source>
        <dbReference type="Proteomes" id="UP000034350"/>
    </source>
</evidence>
<comment type="caution">
    <text evidence="7">The sequence shown here is derived from an EMBL/GenBank/DDBJ whole genome shotgun (WGS) entry which is preliminary data.</text>
</comment>
<dbReference type="CDD" id="cd06257">
    <property type="entry name" value="DnaJ"/>
    <property type="match status" value="1"/>
</dbReference>
<dbReference type="AlphaFoldDB" id="A0A0F9WAT9"/>
<organism evidence="7 8">
    <name type="scientific">Vairimorpha ceranae</name>
    <dbReference type="NCBI Taxonomy" id="40302"/>
    <lineage>
        <taxon>Eukaryota</taxon>
        <taxon>Fungi</taxon>
        <taxon>Fungi incertae sedis</taxon>
        <taxon>Microsporidia</taxon>
        <taxon>Nosematidae</taxon>
        <taxon>Vairimorpha</taxon>
    </lineage>
</organism>
<feature type="region of interest" description="Disordered" evidence="5">
    <location>
        <begin position="305"/>
        <end position="331"/>
    </location>
</feature>
<evidence type="ECO:0000256" key="2">
    <source>
        <dbReference type="ARBA" id="ARBA00022729"/>
    </source>
</evidence>
<accession>A0A0F9WAT9</accession>
<dbReference type="VEuPathDB" id="MicrosporidiaDB:AAJ76_5000023299"/>
<keyword evidence="3" id="KW-0256">Endoplasmic reticulum</keyword>
<evidence type="ECO:0000256" key="5">
    <source>
        <dbReference type="SAM" id="MobiDB-lite"/>
    </source>
</evidence>
<name>A0A0F9WAT9_9MICR</name>
<gene>
    <name evidence="7" type="ORF">AAJ76_5000023299</name>
</gene>
<keyword evidence="4" id="KW-0175">Coiled coil</keyword>
<proteinExistence type="predicted"/>
<dbReference type="EMBL" id="JPQZ01000050">
    <property type="protein sequence ID" value="KKO74706.1"/>
    <property type="molecule type" value="Genomic_DNA"/>
</dbReference>
<dbReference type="VEuPathDB" id="MicrosporidiaDB:NCER_101367"/>
<dbReference type="VEuPathDB" id="MicrosporidiaDB:G9O61_00g014190"/>
<dbReference type="RefSeq" id="XP_024330448.1">
    <property type="nucleotide sequence ID" value="XM_024475791.1"/>
</dbReference>
<dbReference type="InterPro" id="IPR001623">
    <property type="entry name" value="DnaJ_domain"/>
</dbReference>
<dbReference type="InterPro" id="IPR036869">
    <property type="entry name" value="J_dom_sf"/>
</dbReference>
<keyword evidence="8" id="KW-1185">Reference proteome</keyword>
<dbReference type="GO" id="GO:0005783">
    <property type="term" value="C:endoplasmic reticulum"/>
    <property type="evidence" value="ECO:0007669"/>
    <property type="project" value="UniProtKB-SubCell"/>
</dbReference>
<dbReference type="PANTHER" id="PTHR44140:SF2">
    <property type="entry name" value="LD25575P"/>
    <property type="match status" value="1"/>
</dbReference>
<dbReference type="InterPro" id="IPR051727">
    <property type="entry name" value="DnaJ_C3_Co-chaperones"/>
</dbReference>
<evidence type="ECO:0000256" key="3">
    <source>
        <dbReference type="ARBA" id="ARBA00022824"/>
    </source>
</evidence>
<reference evidence="7 8" key="1">
    <citation type="journal article" date="2015" name="Environ. Microbiol.">
        <title>Genome analyses suggest the presence of polyploidy and recent human-driven expansions in eight global populations of the honeybee pathogen Nosema ceranae.</title>
        <authorList>
            <person name="Pelin A."/>
            <person name="Selman M."/>
            <person name="Aris-Brosou S."/>
            <person name="Farinelli L."/>
            <person name="Corradi N."/>
        </authorList>
    </citation>
    <scope>NUCLEOTIDE SEQUENCE [LARGE SCALE GENOMIC DNA]</scope>
    <source>
        <strain evidence="7 8">PA08 1199</strain>
    </source>
</reference>
<dbReference type="PRINTS" id="PR00625">
    <property type="entry name" value="JDOMAIN"/>
</dbReference>
<dbReference type="GO" id="GO:0034975">
    <property type="term" value="P:protein folding in endoplasmic reticulum"/>
    <property type="evidence" value="ECO:0007669"/>
    <property type="project" value="TreeGrafter"/>
</dbReference>
<feature type="domain" description="J" evidence="6">
    <location>
        <begin position="339"/>
        <end position="406"/>
    </location>
</feature>
<dbReference type="Gene3D" id="1.10.287.110">
    <property type="entry name" value="DnaJ domain"/>
    <property type="match status" value="1"/>
</dbReference>